<feature type="coiled-coil region" evidence="1">
    <location>
        <begin position="1340"/>
        <end position="1371"/>
    </location>
</feature>
<evidence type="ECO:0000256" key="2">
    <source>
        <dbReference type="SAM" id="MobiDB-lite"/>
    </source>
</evidence>
<accession>A0A922M2H1</accession>
<feature type="region of interest" description="Disordered" evidence="2">
    <location>
        <begin position="954"/>
        <end position="980"/>
    </location>
</feature>
<keyword evidence="1" id="KW-0175">Coiled coil</keyword>
<protein>
    <submittedName>
        <fullName evidence="3">Uncharacterized protein</fullName>
    </submittedName>
</protein>
<feature type="region of interest" description="Disordered" evidence="2">
    <location>
        <begin position="602"/>
        <end position="660"/>
    </location>
</feature>
<dbReference type="Proteomes" id="UP000814243">
    <property type="component" value="Unassembled WGS sequence"/>
</dbReference>
<feature type="region of interest" description="Disordered" evidence="2">
    <location>
        <begin position="1572"/>
        <end position="1608"/>
    </location>
</feature>
<feature type="compositionally biased region" description="Basic residues" evidence="2">
    <location>
        <begin position="955"/>
        <end position="967"/>
    </location>
</feature>
<reference evidence="3" key="1">
    <citation type="journal article" date="2021" name="G3 (Bethesda)">
        <title>Genome and transcriptome analysis of the beet armyworm Spodoptera exigua reveals targets for pest control. .</title>
        <authorList>
            <person name="Simon S."/>
            <person name="Breeschoten T."/>
            <person name="Jansen H.J."/>
            <person name="Dirks R.P."/>
            <person name="Schranz M.E."/>
            <person name="Ros V.I.D."/>
        </authorList>
    </citation>
    <scope>NUCLEOTIDE SEQUENCE</scope>
    <source>
        <strain evidence="3">TB_SE_WUR_2020</strain>
    </source>
</reference>
<feature type="compositionally biased region" description="Basic and acidic residues" evidence="2">
    <location>
        <begin position="527"/>
        <end position="538"/>
    </location>
</feature>
<name>A0A922M2H1_SPOEX</name>
<feature type="region of interest" description="Disordered" evidence="2">
    <location>
        <begin position="411"/>
        <end position="442"/>
    </location>
</feature>
<feature type="compositionally biased region" description="Basic and acidic residues" evidence="2">
    <location>
        <begin position="872"/>
        <end position="897"/>
    </location>
</feature>
<feature type="region of interest" description="Disordered" evidence="2">
    <location>
        <begin position="523"/>
        <end position="548"/>
    </location>
</feature>
<feature type="region of interest" description="Disordered" evidence="2">
    <location>
        <begin position="1473"/>
        <end position="1523"/>
    </location>
</feature>
<feature type="region of interest" description="Disordered" evidence="2">
    <location>
        <begin position="1128"/>
        <end position="1158"/>
    </location>
</feature>
<feature type="compositionally biased region" description="Polar residues" evidence="2">
    <location>
        <begin position="649"/>
        <end position="660"/>
    </location>
</feature>
<evidence type="ECO:0000313" key="3">
    <source>
        <dbReference type="EMBL" id="KAH9629096.1"/>
    </source>
</evidence>
<feature type="compositionally biased region" description="Low complexity" evidence="2">
    <location>
        <begin position="1376"/>
        <end position="1391"/>
    </location>
</feature>
<feature type="region of interest" description="Disordered" evidence="2">
    <location>
        <begin position="862"/>
        <end position="941"/>
    </location>
</feature>
<gene>
    <name evidence="3" type="ORF">HF086_008545</name>
</gene>
<sequence length="1791" mass="205011">MDIGKLLKNVRSLNEYISTTQDASEKCKASKIQMNMSTVLALKKIRSLEIEYFNKCEENGIACVIFERMLCLPPSKTWGVLSKELVNLLQYWLDAIRKHLVRHNSQWWTFMKLLLTFLKEIRQKDTSLPNILVEHTAECLLDLATNTRPDALQKHEILHCFNMYCSESSREIRFAMRNKFGQYFTKLSTYMSSCGHLPTQYSIMETLLRWLLPRQDRTLRITSAAKWFPSPMYAESDVDIFLERPWVNFFQDARDFLNAHNQRYDYTTSVLCRKFTVGKIVIISGTERQESWLDINLVSKCVSVLLDPRVLETFGSTNHKSFETLVVTQQNTESAKLHKESAHLLLSIRTTTPPQVLPSNVHLGDDVSCDVTAVLTTRCDVTRLNDALRKLFEDKYELLLDLEKELELSPVKRTEKPKQSKETDEDQRFSHPVETRRRKHSGYIVKPRQPLSCMSPSTASTSSLAQLHEKLAALPRYKYDKEPVSVCAPPDLSIVTEVSEADDRQSLNTTFKSKPYGVCYKNLNTLDSRKSQSDPESSRKHRRGKRLSPIINEDTTSCLLVATVGSADDSVINDTVERLSKSKDYNPNNIVDLLVQEALQAKQDDKYRSDSGINTGDKKSQDPHENTDTIDGTPEIDQIKLKKTKPKVISSTSDESNTEAISETPCFVNTRKKNKKETKDSANKNSFNEQVVEEFFSQHVAENKAGDIVISPTLAKKINETSSESSDDFGDNFNLINEDLEKDIVPFDFDNIEVLECLNNMVDRVCDEFEKCTEYLDKDEGIAVDLSDTVEEDLPLKDIINKIQNIESVKAVTVDKSRKKTKLKYKITPKKAKARASRRKNKLELESTSKMSTIIEDQGLESAAENVDKEEETIKRPEEDVQVHEVKQDDSTNKVDTETPITRRKRKLYSPKNEEVATKLPQHPETPITLEQNKVEKTPKMTATATCYKEIEKERKKHVRMRKSRKSKVSEPPSPRTKKLNDMFDKVKESADSGKVKLADKTFEKDVYNFTSDSEDDFKVKKIEITKRNSTTTIGSFESTLSKRGRAVKRINYTDNKSSDESNKTKRKFTRKTRSKKRVNVEQNDLIDERMRKAKDVLNTSILVEKSKQTSTNPILNLDNAIEMEIIEEKNGNSGSNQKKKGKKPKGETSESKRSKKVLNKAVVEKVRNFDDDNRTESPLPGLLVEPATTMNDDTNEISTMADKFKKIYQEGPENYINETNTTQNLLSDVERLRNEDITDEYIEIDDQFQGKEIEIKPKKNVSKKKKMSPTLVRNIKKERISEARENKENVEVINILEETEDKSERSIATIGITGHGELDEEPPSPKLINERLEPRNLEVEDLNNSMKDYFDKLTKEMNESNNRISNISNEEDVCKTSVKTKSSGSVKSKSPVLSIKRMSSEDISRWLPSRRNSDSDDSYSDTKSNKNANEETAVAIIESRRGYDDDIDNEIAEVNTKRQSMRLIFKNSQPVKISDSAEVKDDSDSEKEHETPKRSGRLKAKSRLQESTKKPKSLDKPVTKVKTKHTSLISPIKLFDELISNADKQSEITLSDDEDYMKEIITTLAEKKKTIVPSTKPQKPKAKSISPVSSQSKISTSTKIEGSRKRRLEEERVDLLKKRKIEVNNNVELVSSGVTVSSVDEWFKRIEPEGSRAEMINSSMRNSLQDVLERLDTTLVEIHRNTSKKFVHLFVNAQQQLHALKKRRQSMYKQLASDILSEVVKIMDAKFADLDERSQELDGNFMKQLKEQASELIREDCKQKRVMKKKLMISGRPIIEHANKICIIYFIVNV</sequence>
<feature type="compositionally biased region" description="Basic and acidic residues" evidence="2">
    <location>
        <begin position="616"/>
        <end position="627"/>
    </location>
</feature>
<feature type="compositionally biased region" description="Basic and acidic residues" evidence="2">
    <location>
        <begin position="1476"/>
        <end position="1494"/>
    </location>
</feature>
<evidence type="ECO:0000256" key="1">
    <source>
        <dbReference type="SAM" id="Coils"/>
    </source>
</evidence>
<comment type="caution">
    <text evidence="3">The sequence shown here is derived from an EMBL/GenBank/DDBJ whole genome shotgun (WGS) entry which is preliminary data.</text>
</comment>
<proteinExistence type="predicted"/>
<organism evidence="3 4">
    <name type="scientific">Spodoptera exigua</name>
    <name type="common">Beet armyworm</name>
    <name type="synonym">Noctua fulgens</name>
    <dbReference type="NCBI Taxonomy" id="7107"/>
    <lineage>
        <taxon>Eukaryota</taxon>
        <taxon>Metazoa</taxon>
        <taxon>Ecdysozoa</taxon>
        <taxon>Arthropoda</taxon>
        <taxon>Hexapoda</taxon>
        <taxon>Insecta</taxon>
        <taxon>Pterygota</taxon>
        <taxon>Neoptera</taxon>
        <taxon>Endopterygota</taxon>
        <taxon>Lepidoptera</taxon>
        <taxon>Glossata</taxon>
        <taxon>Ditrysia</taxon>
        <taxon>Noctuoidea</taxon>
        <taxon>Noctuidae</taxon>
        <taxon>Amphipyrinae</taxon>
        <taxon>Spodoptera</taxon>
    </lineage>
</organism>
<feature type="region of interest" description="Disordered" evidence="2">
    <location>
        <begin position="1048"/>
        <end position="1080"/>
    </location>
</feature>
<feature type="compositionally biased region" description="Basic and acidic residues" evidence="2">
    <location>
        <begin position="411"/>
        <end position="435"/>
    </location>
</feature>
<feature type="compositionally biased region" description="Basic and acidic residues" evidence="2">
    <location>
        <begin position="1504"/>
        <end position="1519"/>
    </location>
</feature>
<feature type="region of interest" description="Disordered" evidence="2">
    <location>
        <begin position="1375"/>
        <end position="1433"/>
    </location>
</feature>
<evidence type="ECO:0000313" key="4">
    <source>
        <dbReference type="Proteomes" id="UP000814243"/>
    </source>
</evidence>
<dbReference type="EMBL" id="JACEFF010000877">
    <property type="protein sequence ID" value="KAH9629096.1"/>
    <property type="molecule type" value="Genomic_DNA"/>
</dbReference>
<feature type="compositionally biased region" description="Low complexity" evidence="2">
    <location>
        <begin position="1584"/>
        <end position="1601"/>
    </location>
</feature>
<feature type="compositionally biased region" description="Basic residues" evidence="2">
    <location>
        <begin position="1065"/>
        <end position="1078"/>
    </location>
</feature>